<proteinExistence type="predicted"/>
<dbReference type="KEGG" id="gtt:GUITHDRAFT_152150"/>
<dbReference type="RefSeq" id="XP_005834055.1">
    <property type="nucleotide sequence ID" value="XM_005833998.1"/>
</dbReference>
<organism evidence="1">
    <name type="scientific">Guillardia theta (strain CCMP2712)</name>
    <name type="common">Cryptophyte</name>
    <dbReference type="NCBI Taxonomy" id="905079"/>
    <lineage>
        <taxon>Eukaryota</taxon>
        <taxon>Cryptophyceae</taxon>
        <taxon>Pyrenomonadales</taxon>
        <taxon>Geminigeraceae</taxon>
        <taxon>Guillardia</taxon>
    </lineage>
</organism>
<dbReference type="Proteomes" id="UP000011087">
    <property type="component" value="Unassembled WGS sequence"/>
</dbReference>
<dbReference type="OrthoDB" id="10266709at2759"/>
<protein>
    <submittedName>
        <fullName evidence="1 2">Uncharacterized protein</fullName>
    </submittedName>
</protein>
<name>L1JG49_GUITC</name>
<dbReference type="eggNOG" id="ENOG502T0WY">
    <property type="taxonomic scope" value="Eukaryota"/>
</dbReference>
<dbReference type="PaxDb" id="55529-EKX47075"/>
<reference evidence="2" key="3">
    <citation type="submission" date="2016-03" db="UniProtKB">
        <authorList>
            <consortium name="EnsemblProtists"/>
        </authorList>
    </citation>
    <scope>IDENTIFICATION</scope>
</reference>
<evidence type="ECO:0000313" key="1">
    <source>
        <dbReference type="EMBL" id="EKX47075.1"/>
    </source>
</evidence>
<reference evidence="3" key="2">
    <citation type="submission" date="2012-11" db="EMBL/GenBank/DDBJ databases">
        <authorList>
            <person name="Kuo A."/>
            <person name="Curtis B.A."/>
            <person name="Tanifuji G."/>
            <person name="Burki F."/>
            <person name="Gruber A."/>
            <person name="Irimia M."/>
            <person name="Maruyama S."/>
            <person name="Arias M.C."/>
            <person name="Ball S.G."/>
            <person name="Gile G.H."/>
            <person name="Hirakawa Y."/>
            <person name="Hopkins J.F."/>
            <person name="Rensing S.A."/>
            <person name="Schmutz J."/>
            <person name="Symeonidi A."/>
            <person name="Elias M."/>
            <person name="Eveleigh R.J."/>
            <person name="Herman E.K."/>
            <person name="Klute M.J."/>
            <person name="Nakayama T."/>
            <person name="Obornik M."/>
            <person name="Reyes-Prieto A."/>
            <person name="Armbrust E.V."/>
            <person name="Aves S.J."/>
            <person name="Beiko R.G."/>
            <person name="Coutinho P."/>
            <person name="Dacks J.B."/>
            <person name="Durnford D.G."/>
            <person name="Fast N.M."/>
            <person name="Green B.R."/>
            <person name="Grisdale C."/>
            <person name="Hempe F."/>
            <person name="Henrissat B."/>
            <person name="Hoppner M.P."/>
            <person name="Ishida K.-I."/>
            <person name="Kim E."/>
            <person name="Koreny L."/>
            <person name="Kroth P.G."/>
            <person name="Liu Y."/>
            <person name="Malik S.-B."/>
            <person name="Maier U.G."/>
            <person name="McRose D."/>
            <person name="Mock T."/>
            <person name="Neilson J.A."/>
            <person name="Onodera N.T."/>
            <person name="Poole A.M."/>
            <person name="Pritham E.J."/>
            <person name="Richards T.A."/>
            <person name="Rocap G."/>
            <person name="Roy S.W."/>
            <person name="Sarai C."/>
            <person name="Schaack S."/>
            <person name="Shirato S."/>
            <person name="Slamovits C.H."/>
            <person name="Spencer D.F."/>
            <person name="Suzuki S."/>
            <person name="Worden A.Z."/>
            <person name="Zauner S."/>
            <person name="Barry K."/>
            <person name="Bell C."/>
            <person name="Bharti A.K."/>
            <person name="Crow J.A."/>
            <person name="Grimwood J."/>
            <person name="Kramer R."/>
            <person name="Lindquist E."/>
            <person name="Lucas S."/>
            <person name="Salamov A."/>
            <person name="McFadden G.I."/>
            <person name="Lane C.E."/>
            <person name="Keeling P.J."/>
            <person name="Gray M.W."/>
            <person name="Grigoriev I.V."/>
            <person name="Archibald J.M."/>
        </authorList>
    </citation>
    <scope>NUCLEOTIDE SEQUENCE</scope>
    <source>
        <strain evidence="3">CCMP2712</strain>
    </source>
</reference>
<gene>
    <name evidence="1" type="ORF">GUITHDRAFT_152150</name>
</gene>
<evidence type="ECO:0000313" key="2">
    <source>
        <dbReference type="EnsemblProtists" id="EKX47075"/>
    </source>
</evidence>
<dbReference type="HOGENOM" id="CLU_122615_0_0_1"/>
<accession>L1JG49</accession>
<dbReference type="AlphaFoldDB" id="L1JG49"/>
<dbReference type="EnsemblProtists" id="EKX47075">
    <property type="protein sequence ID" value="EKX47075"/>
    <property type="gene ID" value="GUITHDRAFT_152150"/>
</dbReference>
<reference evidence="1 3" key="1">
    <citation type="journal article" date="2012" name="Nature">
        <title>Algal genomes reveal evolutionary mosaicism and the fate of nucleomorphs.</title>
        <authorList>
            <consortium name="DOE Joint Genome Institute"/>
            <person name="Curtis B.A."/>
            <person name="Tanifuji G."/>
            <person name="Burki F."/>
            <person name="Gruber A."/>
            <person name="Irimia M."/>
            <person name="Maruyama S."/>
            <person name="Arias M.C."/>
            <person name="Ball S.G."/>
            <person name="Gile G.H."/>
            <person name="Hirakawa Y."/>
            <person name="Hopkins J.F."/>
            <person name="Kuo A."/>
            <person name="Rensing S.A."/>
            <person name="Schmutz J."/>
            <person name="Symeonidi A."/>
            <person name="Elias M."/>
            <person name="Eveleigh R.J."/>
            <person name="Herman E.K."/>
            <person name="Klute M.J."/>
            <person name="Nakayama T."/>
            <person name="Obornik M."/>
            <person name="Reyes-Prieto A."/>
            <person name="Armbrust E.V."/>
            <person name="Aves S.J."/>
            <person name="Beiko R.G."/>
            <person name="Coutinho P."/>
            <person name="Dacks J.B."/>
            <person name="Durnford D.G."/>
            <person name="Fast N.M."/>
            <person name="Green B.R."/>
            <person name="Grisdale C.J."/>
            <person name="Hempel F."/>
            <person name="Henrissat B."/>
            <person name="Hoppner M.P."/>
            <person name="Ishida K."/>
            <person name="Kim E."/>
            <person name="Koreny L."/>
            <person name="Kroth P.G."/>
            <person name="Liu Y."/>
            <person name="Malik S.B."/>
            <person name="Maier U.G."/>
            <person name="McRose D."/>
            <person name="Mock T."/>
            <person name="Neilson J.A."/>
            <person name="Onodera N.T."/>
            <person name="Poole A.M."/>
            <person name="Pritham E.J."/>
            <person name="Richards T.A."/>
            <person name="Rocap G."/>
            <person name="Roy S.W."/>
            <person name="Sarai C."/>
            <person name="Schaack S."/>
            <person name="Shirato S."/>
            <person name="Slamovits C.H."/>
            <person name="Spencer D.F."/>
            <person name="Suzuki S."/>
            <person name="Worden A.Z."/>
            <person name="Zauner S."/>
            <person name="Barry K."/>
            <person name="Bell C."/>
            <person name="Bharti A.K."/>
            <person name="Crow J.A."/>
            <person name="Grimwood J."/>
            <person name="Kramer R."/>
            <person name="Lindquist E."/>
            <person name="Lucas S."/>
            <person name="Salamov A."/>
            <person name="McFadden G.I."/>
            <person name="Lane C.E."/>
            <person name="Keeling P.J."/>
            <person name="Gray M.W."/>
            <person name="Grigoriev I.V."/>
            <person name="Archibald J.M."/>
        </authorList>
    </citation>
    <scope>NUCLEOTIDE SEQUENCE</scope>
    <source>
        <strain evidence="1 3">CCMP2712</strain>
    </source>
</reference>
<dbReference type="EMBL" id="JH992991">
    <property type="protein sequence ID" value="EKX47075.1"/>
    <property type="molecule type" value="Genomic_DNA"/>
</dbReference>
<dbReference type="GeneID" id="17303851"/>
<evidence type="ECO:0000313" key="3">
    <source>
        <dbReference type="Proteomes" id="UP000011087"/>
    </source>
</evidence>
<dbReference type="OMA" id="EKTKWFH"/>
<keyword evidence="3" id="KW-1185">Reference proteome</keyword>
<sequence>MAAESKIGSCTQVIRSNGEIFAVAHPQRKTGYKSVNSETNVRTLGSKTTYKQFYEDEVALPTVTKNPKGMSYRPKLVPYDMNSIVNQLPVRFDREPLHGVRFCAPRNISQFGLGDRPYERQYVTSNKNSFVQHHGLPVGFTNQGIMSEKTRFLHWKQSL</sequence>